<comment type="similarity">
    <text evidence="1 2">Belongs to the LOG family.</text>
</comment>
<name>A0AAU8IGB6_9BACL</name>
<dbReference type="EC" id="3.2.2.n1" evidence="2"/>
<dbReference type="PANTHER" id="PTHR31223">
    <property type="entry name" value="LOG FAMILY PROTEIN YJL055W"/>
    <property type="match status" value="1"/>
</dbReference>
<dbReference type="InterPro" id="IPR031100">
    <property type="entry name" value="LOG_fam"/>
</dbReference>
<dbReference type="EMBL" id="CP159510">
    <property type="protein sequence ID" value="XCJ17282.1"/>
    <property type="molecule type" value="Genomic_DNA"/>
</dbReference>
<dbReference type="NCBIfam" id="TIGR00730">
    <property type="entry name" value="Rossman fold protein, TIGR00730 family"/>
    <property type="match status" value="1"/>
</dbReference>
<dbReference type="GO" id="GO:0016799">
    <property type="term" value="F:hydrolase activity, hydrolyzing N-glycosyl compounds"/>
    <property type="evidence" value="ECO:0007669"/>
    <property type="project" value="TreeGrafter"/>
</dbReference>
<dbReference type="InterPro" id="IPR005269">
    <property type="entry name" value="LOG"/>
</dbReference>
<dbReference type="SUPFAM" id="SSF102405">
    <property type="entry name" value="MCP/YpsA-like"/>
    <property type="match status" value="1"/>
</dbReference>
<keyword evidence="2" id="KW-0203">Cytokinin biosynthesis</keyword>
<dbReference type="GO" id="GO:0009691">
    <property type="term" value="P:cytokinin biosynthetic process"/>
    <property type="evidence" value="ECO:0007669"/>
    <property type="project" value="UniProtKB-UniRule"/>
</dbReference>
<dbReference type="GO" id="GO:0005829">
    <property type="term" value="C:cytosol"/>
    <property type="evidence" value="ECO:0007669"/>
    <property type="project" value="TreeGrafter"/>
</dbReference>
<dbReference type="PANTHER" id="PTHR31223:SF70">
    <property type="entry name" value="LOG FAMILY PROTEIN YJL055W"/>
    <property type="match status" value="1"/>
</dbReference>
<accession>A0AAU8IGB6</accession>
<proteinExistence type="inferred from homology"/>
<dbReference type="RefSeq" id="WP_353948558.1">
    <property type="nucleotide sequence ID" value="NZ_CP159510.1"/>
</dbReference>
<gene>
    <name evidence="3" type="ORF">ABNN70_01735</name>
</gene>
<keyword evidence="2" id="KW-0378">Hydrolase</keyword>
<protein>
    <recommendedName>
        <fullName evidence="2">Cytokinin riboside 5'-monophosphate phosphoribohydrolase</fullName>
        <ecNumber evidence="2">3.2.2.n1</ecNumber>
    </recommendedName>
</protein>
<dbReference type="Gene3D" id="3.40.50.450">
    <property type="match status" value="1"/>
</dbReference>
<dbReference type="AlphaFoldDB" id="A0AAU8IGB6"/>
<sequence>MSKSICVYAGSNLGTDPEYAKKAAKLGEIIARKGWRLVYGGSSIGLMGVIADRVLSLGGKVIGVMPRGMILGEMAHAGLTELLEVDGMHARKEKMNELADGFIALPGGIGTFDELFEILCWAQIGLHHKPIGLLNADGYFDPLISLIQHSIDHQFADQSNLNLLTVSSDPDLLLKKMENYVPPKLGNKWRQLSKGTLERK</sequence>
<dbReference type="Pfam" id="PF03641">
    <property type="entry name" value="Lysine_decarbox"/>
    <property type="match status" value="1"/>
</dbReference>
<reference evidence="3" key="1">
    <citation type="submission" date="2024-06" db="EMBL/GenBank/DDBJ databases">
        <authorList>
            <person name="Fan A."/>
            <person name="Zhang F.Y."/>
            <person name="Zhang L."/>
        </authorList>
    </citation>
    <scope>NUCLEOTIDE SEQUENCE</scope>
    <source>
        <strain evidence="3">Y61</strain>
    </source>
</reference>
<evidence type="ECO:0000256" key="1">
    <source>
        <dbReference type="ARBA" id="ARBA00006763"/>
    </source>
</evidence>
<evidence type="ECO:0000256" key="2">
    <source>
        <dbReference type="RuleBase" id="RU363015"/>
    </source>
</evidence>
<evidence type="ECO:0000313" key="3">
    <source>
        <dbReference type="EMBL" id="XCJ17282.1"/>
    </source>
</evidence>
<organism evidence="3">
    <name type="scientific">Sporolactobacillus sp. Y61</name>
    <dbReference type="NCBI Taxonomy" id="3160863"/>
    <lineage>
        <taxon>Bacteria</taxon>
        <taxon>Bacillati</taxon>
        <taxon>Bacillota</taxon>
        <taxon>Bacilli</taxon>
        <taxon>Bacillales</taxon>
        <taxon>Sporolactobacillaceae</taxon>
        <taxon>Sporolactobacillus</taxon>
    </lineage>
</organism>